<dbReference type="GO" id="GO:0000976">
    <property type="term" value="F:transcription cis-regulatory region binding"/>
    <property type="evidence" value="ECO:0007669"/>
    <property type="project" value="TreeGrafter"/>
</dbReference>
<dbReference type="InterPro" id="IPR028082">
    <property type="entry name" value="Peripla_BP_I"/>
</dbReference>
<dbReference type="RefSeq" id="WP_203786210.1">
    <property type="nucleotide sequence ID" value="NZ_BOMV01000071.1"/>
</dbReference>
<dbReference type="InterPro" id="IPR010982">
    <property type="entry name" value="Lambda_DNA-bd_dom_sf"/>
</dbReference>
<protein>
    <submittedName>
        <fullName evidence="5">LacI family transcriptional regulator</fullName>
    </submittedName>
</protein>
<dbReference type="AlphaFoldDB" id="A0A919K5P0"/>
<evidence type="ECO:0000256" key="3">
    <source>
        <dbReference type="ARBA" id="ARBA00023163"/>
    </source>
</evidence>
<accession>A0A919K5P0</accession>
<dbReference type="PROSITE" id="PS00356">
    <property type="entry name" value="HTH_LACI_1"/>
    <property type="match status" value="1"/>
</dbReference>
<comment type="caution">
    <text evidence="5">The sequence shown here is derived from an EMBL/GenBank/DDBJ whole genome shotgun (WGS) entry which is preliminary data.</text>
</comment>
<proteinExistence type="predicted"/>
<dbReference type="Pfam" id="PF13377">
    <property type="entry name" value="Peripla_BP_3"/>
    <property type="match status" value="1"/>
</dbReference>
<dbReference type="EMBL" id="BOMV01000071">
    <property type="protein sequence ID" value="GIE99199.1"/>
    <property type="molecule type" value="Genomic_DNA"/>
</dbReference>
<dbReference type="Gene3D" id="1.10.260.40">
    <property type="entry name" value="lambda repressor-like DNA-binding domains"/>
    <property type="match status" value="1"/>
</dbReference>
<dbReference type="SUPFAM" id="SSF53822">
    <property type="entry name" value="Periplasmic binding protein-like I"/>
    <property type="match status" value="1"/>
</dbReference>
<dbReference type="PANTHER" id="PTHR30146:SF109">
    <property type="entry name" value="HTH-TYPE TRANSCRIPTIONAL REGULATOR GALS"/>
    <property type="match status" value="1"/>
</dbReference>
<keyword evidence="3" id="KW-0804">Transcription</keyword>
<dbReference type="SMART" id="SM00354">
    <property type="entry name" value="HTH_LACI"/>
    <property type="match status" value="1"/>
</dbReference>
<dbReference type="Pfam" id="PF00356">
    <property type="entry name" value="LacI"/>
    <property type="match status" value="1"/>
</dbReference>
<keyword evidence="2" id="KW-0238">DNA-binding</keyword>
<evidence type="ECO:0000313" key="6">
    <source>
        <dbReference type="Proteomes" id="UP000636960"/>
    </source>
</evidence>
<dbReference type="InterPro" id="IPR000843">
    <property type="entry name" value="HTH_LacI"/>
</dbReference>
<evidence type="ECO:0000259" key="4">
    <source>
        <dbReference type="PROSITE" id="PS50932"/>
    </source>
</evidence>
<keyword evidence="1" id="KW-0805">Transcription regulation</keyword>
<dbReference type="InterPro" id="IPR046335">
    <property type="entry name" value="LacI/GalR-like_sensor"/>
</dbReference>
<dbReference type="SUPFAM" id="SSF47413">
    <property type="entry name" value="lambda repressor-like DNA-binding domains"/>
    <property type="match status" value="1"/>
</dbReference>
<feature type="domain" description="HTH lacI-type" evidence="4">
    <location>
        <begin position="11"/>
        <end position="66"/>
    </location>
</feature>
<sequence length="339" mass="36922">MQPGSSRARRVGIVDVAAHAGVSRQTVSNVLNERRGNVSTDTYDRVLAAMAALGYQPNRAAQNLRSRRSMQIGYHMFGEQMQSVNGFFVHFVQALVRQAARDNYQVVVFTHQDDPLRTFRELIAQRNIDAFVLSESAVDDPRVRLLAENGIPFACMGRLASDLPQQWVDVDNTAGMRALVGHLLERGHRSFAYAGAPGGEYWKAERFTGFAEGLAAHGIRVPDRNVCHGPDRGVRAFTRRLLTRTAPPDVIVCGSDAVAAVVMHVAHAMGRAVGKDVAVTGFDGGAIGTFTEPALTSVRIPVERIARELVQRCRREIDHGPTGEPGLLVPTELLHGASA</sequence>
<reference evidence="5" key="1">
    <citation type="submission" date="2021-01" db="EMBL/GenBank/DDBJ databases">
        <title>Whole genome shotgun sequence of Actinoplanes rishiriensis NBRC 108556.</title>
        <authorList>
            <person name="Komaki H."/>
            <person name="Tamura T."/>
        </authorList>
    </citation>
    <scope>NUCLEOTIDE SEQUENCE</scope>
    <source>
        <strain evidence="5">NBRC 108556</strain>
    </source>
</reference>
<evidence type="ECO:0000256" key="1">
    <source>
        <dbReference type="ARBA" id="ARBA00023015"/>
    </source>
</evidence>
<dbReference type="CDD" id="cd01392">
    <property type="entry name" value="HTH_LacI"/>
    <property type="match status" value="1"/>
</dbReference>
<dbReference type="PANTHER" id="PTHR30146">
    <property type="entry name" value="LACI-RELATED TRANSCRIPTIONAL REPRESSOR"/>
    <property type="match status" value="1"/>
</dbReference>
<dbReference type="Proteomes" id="UP000636960">
    <property type="component" value="Unassembled WGS sequence"/>
</dbReference>
<evidence type="ECO:0000256" key="2">
    <source>
        <dbReference type="ARBA" id="ARBA00023125"/>
    </source>
</evidence>
<organism evidence="5 6">
    <name type="scientific">Paractinoplanes rishiriensis</name>
    <dbReference type="NCBI Taxonomy" id="1050105"/>
    <lineage>
        <taxon>Bacteria</taxon>
        <taxon>Bacillati</taxon>
        <taxon>Actinomycetota</taxon>
        <taxon>Actinomycetes</taxon>
        <taxon>Micromonosporales</taxon>
        <taxon>Micromonosporaceae</taxon>
        <taxon>Paractinoplanes</taxon>
    </lineage>
</organism>
<gene>
    <name evidence="5" type="ORF">Ari01nite_66640</name>
</gene>
<name>A0A919K5P0_9ACTN</name>
<dbReference type="PROSITE" id="PS50932">
    <property type="entry name" value="HTH_LACI_2"/>
    <property type="match status" value="1"/>
</dbReference>
<dbReference type="Gene3D" id="3.40.50.2300">
    <property type="match status" value="2"/>
</dbReference>
<evidence type="ECO:0000313" key="5">
    <source>
        <dbReference type="EMBL" id="GIE99199.1"/>
    </source>
</evidence>
<dbReference type="GO" id="GO:0003700">
    <property type="term" value="F:DNA-binding transcription factor activity"/>
    <property type="evidence" value="ECO:0007669"/>
    <property type="project" value="TreeGrafter"/>
</dbReference>
<keyword evidence="6" id="KW-1185">Reference proteome</keyword>